<protein>
    <submittedName>
        <fullName evidence="7">Recombinase A</fullName>
    </submittedName>
</protein>
<dbReference type="GO" id="GO:0008094">
    <property type="term" value="F:ATP-dependent activity, acting on DNA"/>
    <property type="evidence" value="ECO:0007669"/>
    <property type="project" value="InterPro"/>
</dbReference>
<dbReference type="PRINTS" id="PR00142">
    <property type="entry name" value="RECA"/>
</dbReference>
<name>A0A2H4P740_9CAUD</name>
<evidence type="ECO:0000256" key="3">
    <source>
        <dbReference type="ARBA" id="ARBA00022840"/>
    </source>
</evidence>
<dbReference type="PANTHER" id="PTHR45900:SF1">
    <property type="entry name" value="MITOCHONDRIAL DNA REPAIR PROTEIN RECA HOMOLOG-RELATED"/>
    <property type="match status" value="1"/>
</dbReference>
<dbReference type="GO" id="GO:0006310">
    <property type="term" value="P:DNA recombination"/>
    <property type="evidence" value="ECO:0007669"/>
    <property type="project" value="UniProtKB-KW"/>
</dbReference>
<dbReference type="EMBL" id="MG018927">
    <property type="protein sequence ID" value="ATW58002.1"/>
    <property type="molecule type" value="Genomic_DNA"/>
</dbReference>
<dbReference type="Proteomes" id="UP000241592">
    <property type="component" value="Segment"/>
</dbReference>
<feature type="region of interest" description="Disordered" evidence="5">
    <location>
        <begin position="346"/>
        <end position="372"/>
    </location>
</feature>
<evidence type="ECO:0000313" key="8">
    <source>
        <dbReference type="Proteomes" id="UP000241592"/>
    </source>
</evidence>
<dbReference type="InterPro" id="IPR013765">
    <property type="entry name" value="DNA_recomb/repair_RecA"/>
</dbReference>
<accession>A0A2H4P740</accession>
<evidence type="ECO:0000256" key="1">
    <source>
        <dbReference type="ARBA" id="ARBA00009391"/>
    </source>
</evidence>
<proteinExistence type="inferred from homology"/>
<keyword evidence="2" id="KW-0547">Nucleotide-binding</keyword>
<dbReference type="InterPro" id="IPR020587">
    <property type="entry name" value="RecA_monomer-monomer_interface"/>
</dbReference>
<dbReference type="RefSeq" id="YP_009620736.1">
    <property type="nucleotide sequence ID" value="NC_042091.1"/>
</dbReference>
<feature type="domain" description="RecA family profile 2" evidence="6">
    <location>
        <begin position="212"/>
        <end position="286"/>
    </location>
</feature>
<keyword evidence="3" id="KW-0067">ATP-binding</keyword>
<dbReference type="GO" id="GO:0006281">
    <property type="term" value="P:DNA repair"/>
    <property type="evidence" value="ECO:0007669"/>
    <property type="project" value="InterPro"/>
</dbReference>
<dbReference type="PANTHER" id="PTHR45900">
    <property type="entry name" value="RECA"/>
    <property type="match status" value="1"/>
</dbReference>
<dbReference type="GO" id="GO:0005524">
    <property type="term" value="F:ATP binding"/>
    <property type="evidence" value="ECO:0007669"/>
    <property type="project" value="UniProtKB-KW"/>
</dbReference>
<comment type="similarity">
    <text evidence="1">Belongs to the RecA family.</text>
</comment>
<organism evidence="7 8">
    <name type="scientific">Pseudomonas phage nickie</name>
    <dbReference type="NCBI Taxonomy" id="2048977"/>
    <lineage>
        <taxon>Viruses</taxon>
        <taxon>Duplodnaviria</taxon>
        <taxon>Heunggongvirae</taxon>
        <taxon>Uroviricota</taxon>
        <taxon>Caudoviricetes</taxon>
        <taxon>Nickievirus</taxon>
        <taxon>Nickievirus nickie</taxon>
    </lineage>
</organism>
<keyword evidence="8" id="KW-1185">Reference proteome</keyword>
<dbReference type="KEGG" id="vg:40097392"/>
<dbReference type="Pfam" id="PF00154">
    <property type="entry name" value="RecA_N"/>
    <property type="match status" value="1"/>
</dbReference>
<dbReference type="OrthoDB" id="5186at10239"/>
<dbReference type="SUPFAM" id="SSF52540">
    <property type="entry name" value="P-loop containing nucleoside triphosphate hydrolases"/>
    <property type="match status" value="1"/>
</dbReference>
<reference evidence="7 8" key="1">
    <citation type="submission" date="2017-09" db="EMBL/GenBank/DDBJ databases">
        <authorList>
            <person name="Ehlers B."/>
            <person name="Leendertz F.H."/>
        </authorList>
    </citation>
    <scope>NUCLEOTIDE SEQUENCE [LARGE SCALE GENOMIC DNA]</scope>
</reference>
<dbReference type="InterPro" id="IPR049428">
    <property type="entry name" value="RecA-like_N"/>
</dbReference>
<evidence type="ECO:0000256" key="5">
    <source>
        <dbReference type="SAM" id="MobiDB-lite"/>
    </source>
</evidence>
<evidence type="ECO:0000256" key="2">
    <source>
        <dbReference type="ARBA" id="ARBA00022741"/>
    </source>
</evidence>
<dbReference type="GO" id="GO:0003697">
    <property type="term" value="F:single-stranded DNA binding"/>
    <property type="evidence" value="ECO:0007669"/>
    <property type="project" value="InterPro"/>
</dbReference>
<dbReference type="Gene3D" id="3.40.50.300">
    <property type="entry name" value="P-loop containing nucleotide triphosphate hydrolases"/>
    <property type="match status" value="1"/>
</dbReference>
<evidence type="ECO:0000259" key="6">
    <source>
        <dbReference type="PROSITE" id="PS50163"/>
    </source>
</evidence>
<evidence type="ECO:0000313" key="7">
    <source>
        <dbReference type="EMBL" id="ATW58002.1"/>
    </source>
</evidence>
<sequence length="372" mass="40642">MAASALAKALQGAIGKNATRTGIKNWMTTGIPELDAALSGLFEKGGVPGGRMIEIFGPASSGKTFLATMIMVAAQQMGGIAGFSDHERSFEPGLAESLGLCIDEDTGTWVYKKPETFEESIQTAMAFCEFVRKNKLIPEEAPLVWVFDSVASMVPYDKLYDDKGKRRVDRINMKDKLALATATSQNYPQLAQFAEDYNMTVILLNQVRMKPGVMYGDPTTTPGGQAAEFYASIRISLGRKMITNGKAGDDKETLGQEITANVIKNKVTRPFQKAKWRVMYNMTGKGATVDVVGSTIDYLVRKSLLPRDGNYLVWEGKKLYQSALEKKLADDPDAMKKLRAFLPDSVESLSKEDAPSETLPTEGGETEVGEAE</sequence>
<gene>
    <name evidence="7" type="primary">RecA</name>
    <name evidence="7" type="ORF">CNR34_00069</name>
</gene>
<dbReference type="GeneID" id="40097392"/>
<dbReference type="InterPro" id="IPR027417">
    <property type="entry name" value="P-loop_NTPase"/>
</dbReference>
<keyword evidence="4" id="KW-0233">DNA recombination</keyword>
<evidence type="ECO:0000256" key="4">
    <source>
        <dbReference type="ARBA" id="ARBA00023172"/>
    </source>
</evidence>
<dbReference type="PROSITE" id="PS50163">
    <property type="entry name" value="RECA_3"/>
    <property type="match status" value="1"/>
</dbReference>